<gene>
    <name evidence="2" type="ORF">LMG29739_01235</name>
</gene>
<dbReference type="AlphaFoldDB" id="A0A6J5DB37"/>
<evidence type="ECO:0000313" key="3">
    <source>
        <dbReference type="Proteomes" id="UP000494329"/>
    </source>
</evidence>
<reference evidence="2 3" key="1">
    <citation type="submission" date="2020-04" db="EMBL/GenBank/DDBJ databases">
        <authorList>
            <person name="De Canck E."/>
        </authorList>
    </citation>
    <scope>NUCLEOTIDE SEQUENCE [LARGE SCALE GENOMIC DNA]</scope>
    <source>
        <strain evidence="2 3">LMG 29739</strain>
    </source>
</reference>
<sequence length="120" mass="12952">MGVGMQIVYLGFAGSRALEGEAGAQLVRLERYSAILSACRLAIEAMHAIGVPPMYDARLDLRLLACADRFRPVARCSHENAQEAIRRAFDAAERELQTIAGQMTGQMATAPARSTDGRGD</sequence>
<proteinExistence type="predicted"/>
<organism evidence="2 3">
    <name type="scientific">Paraburkholderia solisilvae</name>
    <dbReference type="NCBI Taxonomy" id="624376"/>
    <lineage>
        <taxon>Bacteria</taxon>
        <taxon>Pseudomonadati</taxon>
        <taxon>Pseudomonadota</taxon>
        <taxon>Betaproteobacteria</taxon>
        <taxon>Burkholderiales</taxon>
        <taxon>Burkholderiaceae</taxon>
        <taxon>Paraburkholderia</taxon>
    </lineage>
</organism>
<dbReference type="Proteomes" id="UP000494329">
    <property type="component" value="Unassembled WGS sequence"/>
</dbReference>
<keyword evidence="3" id="KW-1185">Reference proteome</keyword>
<name>A0A6J5DB37_9BURK</name>
<protein>
    <submittedName>
        <fullName evidence="2">Uncharacterized protein</fullName>
    </submittedName>
</protein>
<dbReference type="InterPro" id="IPR036567">
    <property type="entry name" value="RHF-like"/>
</dbReference>
<evidence type="ECO:0000256" key="1">
    <source>
        <dbReference type="SAM" id="MobiDB-lite"/>
    </source>
</evidence>
<accession>A0A6J5DB37</accession>
<feature type="region of interest" description="Disordered" evidence="1">
    <location>
        <begin position="100"/>
        <end position="120"/>
    </location>
</feature>
<evidence type="ECO:0000313" key="2">
    <source>
        <dbReference type="EMBL" id="CAB3751143.1"/>
    </source>
</evidence>
<dbReference type="Gene3D" id="3.30.160.100">
    <property type="entry name" value="Ribosome hibernation promotion factor-like"/>
    <property type="match status" value="1"/>
</dbReference>
<dbReference type="EMBL" id="CADIKF010000006">
    <property type="protein sequence ID" value="CAB3751143.1"/>
    <property type="molecule type" value="Genomic_DNA"/>
</dbReference>